<evidence type="ECO:0000313" key="1">
    <source>
        <dbReference type="EMBL" id="MEQ2160311.1"/>
    </source>
</evidence>
<comment type="caution">
    <text evidence="1">The sequence shown here is derived from an EMBL/GenBank/DDBJ whole genome shotgun (WGS) entry which is preliminary data.</text>
</comment>
<evidence type="ECO:0000313" key="2">
    <source>
        <dbReference type="Proteomes" id="UP001476798"/>
    </source>
</evidence>
<name>A0ABV0MMH3_9TELE</name>
<dbReference type="Gene3D" id="1.20.920.20">
    <property type="match status" value="1"/>
</dbReference>
<dbReference type="Proteomes" id="UP001476798">
    <property type="component" value="Unassembled WGS sequence"/>
</dbReference>
<gene>
    <name evidence="1" type="ORF">GOODEAATRI_032393</name>
</gene>
<proteinExistence type="predicted"/>
<protein>
    <submittedName>
        <fullName evidence="1">Uncharacterized protein</fullName>
    </submittedName>
</protein>
<accession>A0ABV0MMH3</accession>
<dbReference type="EMBL" id="JAHRIO010006007">
    <property type="protein sequence ID" value="MEQ2160311.1"/>
    <property type="molecule type" value="Genomic_DNA"/>
</dbReference>
<reference evidence="1 2" key="1">
    <citation type="submission" date="2021-06" db="EMBL/GenBank/DDBJ databases">
        <authorList>
            <person name="Palmer J.M."/>
        </authorList>
    </citation>
    <scope>NUCLEOTIDE SEQUENCE [LARGE SCALE GENOMIC DNA]</scope>
    <source>
        <strain evidence="1 2">GA_2019</strain>
        <tissue evidence="1">Muscle</tissue>
    </source>
</reference>
<sequence length="194" mass="21880">MPVSPCADGSRLCMSTAVCSITYWSSNSWRFKLEKYEETELRRQNIPGDALILAATISYLGPFGAASRTELLSKWRELCWTGSINMNPKDLRTSLFTDVGAESISPAPGFPITVTERLQLPLGWILGMNEWQLEDTLSSRLVVKLLLWGYNETCVPHWPLLSDADQHLEISSQKGFTTGTYLRSQTYFCFTLKV</sequence>
<keyword evidence="2" id="KW-1185">Reference proteome</keyword>
<organism evidence="1 2">
    <name type="scientific">Goodea atripinnis</name>
    <dbReference type="NCBI Taxonomy" id="208336"/>
    <lineage>
        <taxon>Eukaryota</taxon>
        <taxon>Metazoa</taxon>
        <taxon>Chordata</taxon>
        <taxon>Craniata</taxon>
        <taxon>Vertebrata</taxon>
        <taxon>Euteleostomi</taxon>
        <taxon>Actinopterygii</taxon>
        <taxon>Neopterygii</taxon>
        <taxon>Teleostei</taxon>
        <taxon>Neoteleostei</taxon>
        <taxon>Acanthomorphata</taxon>
        <taxon>Ovalentaria</taxon>
        <taxon>Atherinomorphae</taxon>
        <taxon>Cyprinodontiformes</taxon>
        <taxon>Goodeidae</taxon>
        <taxon>Goodea</taxon>
    </lineage>
</organism>